<evidence type="ECO:0000256" key="2">
    <source>
        <dbReference type="ARBA" id="ARBA00022832"/>
    </source>
</evidence>
<sequence>MAPSSTKSLHTPLTYAVAAWGSIAATTCLIRWHKRRSIKAREGRVAQNMGLMPQVQNVVDALAWRAANTPNDLALEAADGTAQYTWEEYYQQVQQFGRSLLAMPKSGKQCGVAIHAFNEPRWFFAAIGALAAEWTISGIYLTNTYPQAAHVLKTSAVKVLVLESQELLDSTYATVLTDFPELTVVLLQGAASISTGGKDRVVTYEEFLKANNNNTTTLKTPKSLDPDTVITNIFTSGTTGNPKAVELTHMCAYSVCAMMHSRIPLDTTTKVVSYLPLSHIAAMGIDVFSSIFCGASVHFADSNALRGSLKDTLLRVRPTLFFGVPRVWEKMSTAMQQKAAESYAKPVTGAILKSIGTAAKAVGRAWWSSTTPEWVKCGFLVVPFGFFKILAYKKVRRGCGLDRCRLLFTGAAPLPTDTLWYLRSLDMPLLEVFGMSESTGAIAVCGPNDFDRPLGSCGAALPMGQLTIAPEDGEILWKGQNNMIGYKGLPAATKATLNPETGNLHTGDIGKVDSDGYVYITGRKKDLIITAGGENVAPTPIEEAIMSLLNGKAGHVVLVGDQRKFLTVLIAPTENGTMPTQEQVEAAMKEYNTNHAKSRAQRVQKAHVLESPLDVQTGELTPTMKVKRAFVLEKFSKDVNAMYEDGSSKLVGYTSMNIGNLASAI</sequence>
<feature type="transmembrane region" description="Helical" evidence="5">
    <location>
        <begin position="122"/>
        <end position="141"/>
    </location>
</feature>
<keyword evidence="5" id="KW-1133">Transmembrane helix</keyword>
<evidence type="ECO:0000313" key="7">
    <source>
        <dbReference type="EMBL" id="CAB9507950.1"/>
    </source>
</evidence>
<keyword evidence="3" id="KW-0443">Lipid metabolism</keyword>
<evidence type="ECO:0000256" key="1">
    <source>
        <dbReference type="ARBA" id="ARBA00022598"/>
    </source>
</evidence>
<dbReference type="Proteomes" id="UP001153069">
    <property type="component" value="Unassembled WGS sequence"/>
</dbReference>
<evidence type="ECO:0000256" key="4">
    <source>
        <dbReference type="ARBA" id="ARBA00024484"/>
    </source>
</evidence>
<reference evidence="7" key="1">
    <citation type="submission" date="2020-06" db="EMBL/GenBank/DDBJ databases">
        <authorList>
            <consortium name="Plant Systems Biology data submission"/>
        </authorList>
    </citation>
    <scope>NUCLEOTIDE SEQUENCE</scope>
    <source>
        <strain evidence="7">D6</strain>
    </source>
</reference>
<comment type="catalytic activity">
    <reaction evidence="4">
        <text>a long-chain fatty acid + ATP + CoA = a long-chain fatty acyl-CoA + AMP + diphosphate</text>
        <dbReference type="Rhea" id="RHEA:15421"/>
        <dbReference type="ChEBI" id="CHEBI:30616"/>
        <dbReference type="ChEBI" id="CHEBI:33019"/>
        <dbReference type="ChEBI" id="CHEBI:57287"/>
        <dbReference type="ChEBI" id="CHEBI:57560"/>
        <dbReference type="ChEBI" id="CHEBI:83139"/>
        <dbReference type="ChEBI" id="CHEBI:456215"/>
        <dbReference type="EC" id="6.2.1.3"/>
    </reaction>
    <physiologicalReaction direction="left-to-right" evidence="4">
        <dbReference type="Rhea" id="RHEA:15422"/>
    </physiologicalReaction>
</comment>
<evidence type="ECO:0000256" key="5">
    <source>
        <dbReference type="SAM" id="Phobius"/>
    </source>
</evidence>
<keyword evidence="5" id="KW-0812">Transmembrane</keyword>
<dbReference type="PANTHER" id="PTHR43272">
    <property type="entry name" value="LONG-CHAIN-FATTY-ACID--COA LIGASE"/>
    <property type="match status" value="1"/>
</dbReference>
<feature type="domain" description="AMP-dependent synthetase/ligase" evidence="6">
    <location>
        <begin position="63"/>
        <end position="486"/>
    </location>
</feature>
<feature type="transmembrane region" description="Helical" evidence="5">
    <location>
        <begin position="12"/>
        <end position="32"/>
    </location>
</feature>
<keyword evidence="2" id="KW-0276">Fatty acid metabolism</keyword>
<dbReference type="Gene3D" id="3.30.300.30">
    <property type="match status" value="1"/>
</dbReference>
<gene>
    <name evidence="7" type="ORF">SEMRO_326_G118140.1</name>
</gene>
<dbReference type="Pfam" id="PF00501">
    <property type="entry name" value="AMP-binding"/>
    <property type="match status" value="1"/>
</dbReference>
<dbReference type="Pfam" id="PF23562">
    <property type="entry name" value="AMP-binding_C_3"/>
    <property type="match status" value="1"/>
</dbReference>
<accession>A0A9N8DWJ2</accession>
<comment type="caution">
    <text evidence="7">The sequence shown here is derived from an EMBL/GenBank/DDBJ whole genome shotgun (WGS) entry which is preliminary data.</text>
</comment>
<dbReference type="InterPro" id="IPR000873">
    <property type="entry name" value="AMP-dep_synth/lig_dom"/>
</dbReference>
<organism evidence="7 8">
    <name type="scientific">Seminavis robusta</name>
    <dbReference type="NCBI Taxonomy" id="568900"/>
    <lineage>
        <taxon>Eukaryota</taxon>
        <taxon>Sar</taxon>
        <taxon>Stramenopiles</taxon>
        <taxon>Ochrophyta</taxon>
        <taxon>Bacillariophyta</taxon>
        <taxon>Bacillariophyceae</taxon>
        <taxon>Bacillariophycidae</taxon>
        <taxon>Naviculales</taxon>
        <taxon>Naviculaceae</taxon>
        <taxon>Seminavis</taxon>
    </lineage>
</organism>
<keyword evidence="5" id="KW-0472">Membrane</keyword>
<evidence type="ECO:0000313" key="8">
    <source>
        <dbReference type="Proteomes" id="UP001153069"/>
    </source>
</evidence>
<dbReference type="InterPro" id="IPR042099">
    <property type="entry name" value="ANL_N_sf"/>
</dbReference>
<evidence type="ECO:0000256" key="3">
    <source>
        <dbReference type="ARBA" id="ARBA00023098"/>
    </source>
</evidence>
<dbReference type="SUPFAM" id="SSF56801">
    <property type="entry name" value="Acetyl-CoA synthetase-like"/>
    <property type="match status" value="1"/>
</dbReference>
<dbReference type="GO" id="GO:0004467">
    <property type="term" value="F:long-chain fatty acid-CoA ligase activity"/>
    <property type="evidence" value="ECO:0007669"/>
    <property type="project" value="UniProtKB-EC"/>
</dbReference>
<dbReference type="PANTHER" id="PTHR43272:SF32">
    <property type="entry name" value="AMP-DEPENDENT SYNTHETASE_LIGASE DOMAIN-CONTAINING PROTEIN"/>
    <property type="match status" value="1"/>
</dbReference>
<dbReference type="GO" id="GO:0016020">
    <property type="term" value="C:membrane"/>
    <property type="evidence" value="ECO:0007669"/>
    <property type="project" value="TreeGrafter"/>
</dbReference>
<dbReference type="GO" id="GO:0005783">
    <property type="term" value="C:endoplasmic reticulum"/>
    <property type="evidence" value="ECO:0007669"/>
    <property type="project" value="TreeGrafter"/>
</dbReference>
<name>A0A9N8DWJ2_9STRA</name>
<dbReference type="AlphaFoldDB" id="A0A9N8DWJ2"/>
<dbReference type="OrthoDB" id="3633556at2759"/>
<keyword evidence="8" id="KW-1185">Reference proteome</keyword>
<evidence type="ECO:0000259" key="6">
    <source>
        <dbReference type="Pfam" id="PF00501"/>
    </source>
</evidence>
<dbReference type="Gene3D" id="3.40.50.12780">
    <property type="entry name" value="N-terminal domain of ligase-like"/>
    <property type="match status" value="1"/>
</dbReference>
<dbReference type="InterPro" id="IPR045851">
    <property type="entry name" value="AMP-bd_C_sf"/>
</dbReference>
<proteinExistence type="predicted"/>
<protein>
    <submittedName>
        <fullName evidence="7">7a-methyl-1,5-dioxo-octahydro-1H-inden-4-yl</fullName>
    </submittedName>
</protein>
<dbReference type="EMBL" id="CAICTM010000325">
    <property type="protein sequence ID" value="CAB9507950.1"/>
    <property type="molecule type" value="Genomic_DNA"/>
</dbReference>
<keyword evidence="1" id="KW-0436">Ligase</keyword>